<reference evidence="10" key="2">
    <citation type="submission" date="2020-02" db="EMBL/GenBank/DDBJ databases">
        <authorList>
            <person name="Gilchrist C.L.M."/>
            <person name="Chooi Y.-H."/>
        </authorList>
    </citation>
    <scope>NUCLEOTIDE SEQUENCE</scope>
    <source>
        <strain evidence="10">MST-FP2251</strain>
    </source>
</reference>
<sequence>MASRTPTVLTPLPKSSPAPNTPFVKDLIAASATTPSPEQQQEQHPVPFPPPQTFDILPPLHGLLLRLLAPQTNNEGVSNGVRPTDDPAGPTSSAAGPGQSQSQSQQQQPTPHPQQPPSTANENNAAGLPTVSSAAPGSASAAAEIAALSSNAPPPLDVKNLPTEASSIKIRIQKAHAVVESLPDVHRSVSEQETEIRELEDRIARLKSVISDFGRRADSGSSEMHAIQAS</sequence>
<comment type="caution">
    <text evidence="10">The sequence shown here is derived from an EMBL/GenBank/DDBJ whole genome shotgun (WGS) entry which is preliminary data.</text>
</comment>
<reference evidence="10" key="1">
    <citation type="journal article" date="2019" name="Beilstein J. Org. Chem.">
        <title>Nanangenines: drimane sesquiterpenoids as the dominant metabolite cohort of a novel Australian fungus, Aspergillus nanangensis.</title>
        <authorList>
            <person name="Lacey H.J."/>
            <person name="Gilchrist C.L.M."/>
            <person name="Crombie A."/>
            <person name="Kalaitzis J.A."/>
            <person name="Vuong D."/>
            <person name="Rutledge P.J."/>
            <person name="Turner P."/>
            <person name="Pitt J.I."/>
            <person name="Lacey E."/>
            <person name="Chooi Y.H."/>
            <person name="Piggott A.M."/>
        </authorList>
    </citation>
    <scope>NUCLEOTIDE SEQUENCE</scope>
    <source>
        <strain evidence="10">MST-FP2251</strain>
    </source>
</reference>
<organism evidence="10 11">
    <name type="scientific">Aspergillus nanangensis</name>
    <dbReference type="NCBI Taxonomy" id="2582783"/>
    <lineage>
        <taxon>Eukaryota</taxon>
        <taxon>Fungi</taxon>
        <taxon>Dikarya</taxon>
        <taxon>Ascomycota</taxon>
        <taxon>Pezizomycotina</taxon>
        <taxon>Eurotiomycetes</taxon>
        <taxon>Eurotiomycetidae</taxon>
        <taxon>Eurotiales</taxon>
        <taxon>Aspergillaceae</taxon>
        <taxon>Aspergillus</taxon>
        <taxon>Aspergillus subgen. Circumdati</taxon>
    </lineage>
</organism>
<evidence type="ECO:0000256" key="3">
    <source>
        <dbReference type="ARBA" id="ARBA00023015"/>
    </source>
</evidence>
<dbReference type="GO" id="GO:0016592">
    <property type="term" value="C:mediator complex"/>
    <property type="evidence" value="ECO:0007669"/>
    <property type="project" value="InterPro"/>
</dbReference>
<dbReference type="Proteomes" id="UP001194746">
    <property type="component" value="Unassembled WGS sequence"/>
</dbReference>
<keyword evidence="5 7" id="KW-0804">Transcription</keyword>
<dbReference type="EMBL" id="VCAU01000136">
    <property type="protein sequence ID" value="KAF9884049.1"/>
    <property type="molecule type" value="Genomic_DNA"/>
</dbReference>
<dbReference type="AlphaFoldDB" id="A0AAD4CCP7"/>
<evidence type="ECO:0000313" key="10">
    <source>
        <dbReference type="EMBL" id="KAF9884049.1"/>
    </source>
</evidence>
<evidence type="ECO:0000256" key="9">
    <source>
        <dbReference type="SAM" id="MobiDB-lite"/>
    </source>
</evidence>
<evidence type="ECO:0000256" key="7">
    <source>
        <dbReference type="RuleBase" id="RU364145"/>
    </source>
</evidence>
<evidence type="ECO:0000256" key="4">
    <source>
        <dbReference type="ARBA" id="ARBA00023159"/>
    </source>
</evidence>
<accession>A0AAD4CCP7</accession>
<comment type="similarity">
    <text evidence="2 7">Belongs to the Mediator complex subunit 9 family.</text>
</comment>
<comment type="subunit">
    <text evidence="7">Component of the Mediator complex.</text>
</comment>
<feature type="region of interest" description="Disordered" evidence="9">
    <location>
        <begin position="1"/>
        <end position="57"/>
    </location>
</feature>
<protein>
    <recommendedName>
        <fullName evidence="7">Mediator of RNA polymerase II transcription subunit 9</fullName>
    </recommendedName>
    <alternativeName>
        <fullName evidence="7">Mediator complex subunit 9</fullName>
    </alternativeName>
</protein>
<evidence type="ECO:0000256" key="8">
    <source>
        <dbReference type="SAM" id="Coils"/>
    </source>
</evidence>
<name>A0AAD4CCP7_ASPNN</name>
<evidence type="ECO:0000313" key="11">
    <source>
        <dbReference type="Proteomes" id="UP001194746"/>
    </source>
</evidence>
<comment type="subcellular location">
    <subcellularLocation>
        <location evidence="1 7">Nucleus</location>
    </subcellularLocation>
</comment>
<evidence type="ECO:0000256" key="2">
    <source>
        <dbReference type="ARBA" id="ARBA00008089"/>
    </source>
</evidence>
<evidence type="ECO:0000256" key="5">
    <source>
        <dbReference type="ARBA" id="ARBA00023163"/>
    </source>
</evidence>
<evidence type="ECO:0000256" key="6">
    <source>
        <dbReference type="ARBA" id="ARBA00023242"/>
    </source>
</evidence>
<evidence type="ECO:0000256" key="1">
    <source>
        <dbReference type="ARBA" id="ARBA00004123"/>
    </source>
</evidence>
<proteinExistence type="inferred from homology"/>
<feature type="compositionally biased region" description="Low complexity" evidence="9">
    <location>
        <begin position="91"/>
        <end position="109"/>
    </location>
</feature>
<dbReference type="InterPro" id="IPR011425">
    <property type="entry name" value="Med9"/>
</dbReference>
<comment type="function">
    <text evidence="7">Component of the Mediator complex, a coactivator involved in the regulated transcription of nearly all RNA polymerase II-dependent genes. Mediator functions as a bridge to convey information from gene-specific regulatory proteins to the basal RNA polymerase II transcription machinery. Mediator is recruited to promoters by direct interactions with regulatory proteins and serves as a scaffold for the assembly of a functional preinitiation complex with RNA polymerase II and the general transcription factors.</text>
</comment>
<feature type="compositionally biased region" description="Polar residues" evidence="9">
    <location>
        <begin position="31"/>
        <end position="43"/>
    </location>
</feature>
<dbReference type="Pfam" id="PF07544">
    <property type="entry name" value="Med9"/>
    <property type="match status" value="1"/>
</dbReference>
<dbReference type="GO" id="GO:0006357">
    <property type="term" value="P:regulation of transcription by RNA polymerase II"/>
    <property type="evidence" value="ECO:0007669"/>
    <property type="project" value="InterPro"/>
</dbReference>
<keyword evidence="11" id="KW-1185">Reference proteome</keyword>
<feature type="coiled-coil region" evidence="8">
    <location>
        <begin position="182"/>
        <end position="216"/>
    </location>
</feature>
<keyword evidence="3 7" id="KW-0805">Transcription regulation</keyword>
<gene>
    <name evidence="7" type="primary">MED9</name>
    <name evidence="10" type="ORF">FE257_002334</name>
</gene>
<keyword evidence="6 7" id="KW-0539">Nucleus</keyword>
<keyword evidence="8" id="KW-0175">Coiled coil</keyword>
<keyword evidence="4 7" id="KW-0010">Activator</keyword>
<feature type="region of interest" description="Disordered" evidence="9">
    <location>
        <begin position="71"/>
        <end position="161"/>
    </location>
</feature>
<dbReference type="GO" id="GO:0003712">
    <property type="term" value="F:transcription coregulator activity"/>
    <property type="evidence" value="ECO:0007669"/>
    <property type="project" value="InterPro"/>
</dbReference>
<feature type="compositionally biased region" description="Low complexity" evidence="9">
    <location>
        <begin position="132"/>
        <end position="151"/>
    </location>
</feature>